<reference evidence="3 4" key="1">
    <citation type="journal article" date="2018" name="Mar. Genomics">
        <title>Complete genome sequence of Marinifilaceae bacterium strain SPP2, isolated from the Antarctic marine sediment.</title>
        <authorList>
            <person name="Watanabe M."/>
            <person name="Kojima H."/>
            <person name="Fukui M."/>
        </authorList>
    </citation>
    <scope>NUCLEOTIDE SEQUENCE [LARGE SCALE GENOMIC DNA]</scope>
    <source>
        <strain evidence="3 4">SPP2</strain>
    </source>
</reference>
<dbReference type="PRINTS" id="PR00111">
    <property type="entry name" value="ABHYDROLASE"/>
</dbReference>
<organism evidence="3 4">
    <name type="scientific">Labilibaculum antarcticum</name>
    <dbReference type="NCBI Taxonomy" id="1717717"/>
    <lineage>
        <taxon>Bacteria</taxon>
        <taxon>Pseudomonadati</taxon>
        <taxon>Bacteroidota</taxon>
        <taxon>Bacteroidia</taxon>
        <taxon>Marinilabiliales</taxon>
        <taxon>Marinifilaceae</taxon>
        <taxon>Labilibaculum</taxon>
    </lineage>
</organism>
<keyword evidence="1 3" id="KW-0378">Hydrolase</keyword>
<dbReference type="Gene3D" id="3.40.50.1820">
    <property type="entry name" value="alpha/beta hydrolase"/>
    <property type="match status" value="1"/>
</dbReference>
<dbReference type="PANTHER" id="PTHR46118:SF4">
    <property type="entry name" value="PROTEIN ABHD11"/>
    <property type="match status" value="1"/>
</dbReference>
<dbReference type="InterPro" id="IPR000073">
    <property type="entry name" value="AB_hydrolase_1"/>
</dbReference>
<evidence type="ECO:0000313" key="4">
    <source>
        <dbReference type="Proteomes" id="UP000218267"/>
    </source>
</evidence>
<protein>
    <submittedName>
        <fullName evidence="3">Alpha/beta hydrolase</fullName>
    </submittedName>
</protein>
<gene>
    <name evidence="3" type="ORF">ALGA_1090</name>
</gene>
<evidence type="ECO:0000256" key="1">
    <source>
        <dbReference type="ARBA" id="ARBA00022801"/>
    </source>
</evidence>
<accession>A0A1Y1CGH1</accession>
<dbReference type="Pfam" id="PF00561">
    <property type="entry name" value="Abhydrolase_1"/>
    <property type="match status" value="1"/>
</dbReference>
<dbReference type="RefSeq" id="WP_096428378.1">
    <property type="nucleotide sequence ID" value="NZ_AP018042.1"/>
</dbReference>
<proteinExistence type="predicted"/>
<evidence type="ECO:0000313" key="3">
    <source>
        <dbReference type="EMBL" id="BAX79476.1"/>
    </source>
</evidence>
<keyword evidence="4" id="KW-1185">Reference proteome</keyword>
<sequence length="269" mass="30800">MKLNYKKLGEGHPLLILHGLYGASDNWLSIAKELSENFEVYIIDQRNHGDSPHADSHTYQDLKEDLLEFMDDHKIEKAILLGHSMGGKTVMFFAADYPERVSSLLVVDIAPKNYSKISDYTPQTIDHSGIVKAMLNLDLSVFKNRTEIDKKLSDSITSKRVRQFLLKNLKRDENKQFIWKLNIKTIHDYLPEIMDGIDGDRFAEGKGITAFPVLFIRGEKSNYISDNDHNLIRTIFPKAEITTIPNAGHWVHAEQPSLLIKTVEYFVLD</sequence>
<dbReference type="KEGG" id="mbas:ALGA_1090"/>
<dbReference type="PANTHER" id="PTHR46118">
    <property type="entry name" value="PROTEIN ABHD11"/>
    <property type="match status" value="1"/>
</dbReference>
<dbReference type="GO" id="GO:0016787">
    <property type="term" value="F:hydrolase activity"/>
    <property type="evidence" value="ECO:0007669"/>
    <property type="project" value="UniProtKB-KW"/>
</dbReference>
<dbReference type="EMBL" id="AP018042">
    <property type="protein sequence ID" value="BAX79476.1"/>
    <property type="molecule type" value="Genomic_DNA"/>
</dbReference>
<dbReference type="AlphaFoldDB" id="A0A1Y1CGH1"/>
<reference evidence="4" key="2">
    <citation type="journal article" date="2020" name="Antonie Van Leeuwenhoek">
        <title>Labilibaculum antarcticum sp. nov., a novel facultative anaerobic, psychrotorelant bacterium isolated from marine sediment of Antarctica.</title>
        <authorList>
            <person name="Watanabe M."/>
            <person name="Kojima H."/>
            <person name="Fukui M."/>
        </authorList>
    </citation>
    <scope>NUCLEOTIDE SEQUENCE [LARGE SCALE GENOMIC DNA]</scope>
    <source>
        <strain evidence="4">SPP2</strain>
    </source>
</reference>
<name>A0A1Y1CGH1_9BACT</name>
<evidence type="ECO:0000259" key="2">
    <source>
        <dbReference type="Pfam" id="PF00561"/>
    </source>
</evidence>
<feature type="domain" description="AB hydrolase-1" evidence="2">
    <location>
        <begin position="13"/>
        <end position="255"/>
    </location>
</feature>
<dbReference type="Proteomes" id="UP000218267">
    <property type="component" value="Chromosome"/>
</dbReference>
<dbReference type="SUPFAM" id="SSF53474">
    <property type="entry name" value="alpha/beta-Hydrolases"/>
    <property type="match status" value="1"/>
</dbReference>
<dbReference type="OrthoDB" id="9808398at2"/>
<dbReference type="InterPro" id="IPR029058">
    <property type="entry name" value="AB_hydrolase_fold"/>
</dbReference>